<evidence type="ECO:0000313" key="2">
    <source>
        <dbReference type="EMBL" id="MTD52466.1"/>
    </source>
</evidence>
<dbReference type="Proteomes" id="UP000440096">
    <property type="component" value="Unassembled WGS sequence"/>
</dbReference>
<evidence type="ECO:0000313" key="3">
    <source>
        <dbReference type="Proteomes" id="UP000440096"/>
    </source>
</evidence>
<feature type="domain" description="EthD" evidence="1">
    <location>
        <begin position="31"/>
        <end position="113"/>
    </location>
</feature>
<protein>
    <submittedName>
        <fullName evidence="2">EthD family reductase</fullName>
    </submittedName>
</protein>
<dbReference type="EMBL" id="WMBA01000001">
    <property type="protein sequence ID" value="MTD52466.1"/>
    <property type="molecule type" value="Genomic_DNA"/>
</dbReference>
<accession>A0A6N7Z1S6</accession>
<keyword evidence="3" id="KW-1185">Reference proteome</keyword>
<dbReference type="RefSeq" id="WP_154754726.1">
    <property type="nucleotide sequence ID" value="NZ_WMBA01000001.1"/>
</dbReference>
<dbReference type="InterPro" id="IPR009799">
    <property type="entry name" value="EthD_dom"/>
</dbReference>
<reference evidence="2 3" key="1">
    <citation type="submission" date="2019-11" db="EMBL/GenBank/DDBJ databases">
        <title>Draft genome of Amycolatopsis RM579.</title>
        <authorList>
            <person name="Duangmal K."/>
            <person name="Mingma R."/>
        </authorList>
    </citation>
    <scope>NUCLEOTIDE SEQUENCE [LARGE SCALE GENOMIC DNA]</scope>
    <source>
        <strain evidence="2 3">RM579</strain>
    </source>
</reference>
<dbReference type="AlphaFoldDB" id="A0A6N7Z1S6"/>
<dbReference type="InterPro" id="IPR011008">
    <property type="entry name" value="Dimeric_a/b-barrel"/>
</dbReference>
<gene>
    <name evidence="2" type="ORF">GKO32_00480</name>
</gene>
<name>A0A6N7Z1S6_9PSEU</name>
<dbReference type="Gene3D" id="3.30.70.100">
    <property type="match status" value="1"/>
</dbReference>
<evidence type="ECO:0000259" key="1">
    <source>
        <dbReference type="Pfam" id="PF07110"/>
    </source>
</evidence>
<dbReference type="SUPFAM" id="SSF54909">
    <property type="entry name" value="Dimeric alpha+beta barrel"/>
    <property type="match status" value="1"/>
</dbReference>
<dbReference type="OrthoDB" id="5294870at2"/>
<organism evidence="2 3">
    <name type="scientific">Amycolatopsis pithecellobii</name>
    <dbReference type="NCBI Taxonomy" id="664692"/>
    <lineage>
        <taxon>Bacteria</taxon>
        <taxon>Bacillati</taxon>
        <taxon>Actinomycetota</taxon>
        <taxon>Actinomycetes</taxon>
        <taxon>Pseudonocardiales</taxon>
        <taxon>Pseudonocardiaceae</taxon>
        <taxon>Amycolatopsis</taxon>
    </lineage>
</organism>
<dbReference type="Pfam" id="PF07110">
    <property type="entry name" value="EthD"/>
    <property type="match status" value="1"/>
</dbReference>
<dbReference type="NCBIfam" id="TIGR02118">
    <property type="entry name" value="EthD family reductase"/>
    <property type="match status" value="1"/>
</dbReference>
<sequence length="144" mass="16078">MKPDAHLPSAPEISMPDEGVYLLFGIYRWAGTTVAEFQNHLKQVHGPIARRFPGLLWYESFLNTEAADGWPGTSAPVPDAFAVMKFESEKAKNEIVNSSAWQEAQADSPGFIAHYDVFAVDRITWVPDEEPRKPFDSGQEGTPR</sequence>
<proteinExistence type="predicted"/>
<dbReference type="GO" id="GO:0016491">
    <property type="term" value="F:oxidoreductase activity"/>
    <property type="evidence" value="ECO:0007669"/>
    <property type="project" value="InterPro"/>
</dbReference>
<comment type="caution">
    <text evidence="2">The sequence shown here is derived from an EMBL/GenBank/DDBJ whole genome shotgun (WGS) entry which is preliminary data.</text>
</comment>